<protein>
    <submittedName>
        <fullName evidence="2">Amidohydrolase</fullName>
    </submittedName>
</protein>
<dbReference type="Gene3D" id="3.20.20.140">
    <property type="entry name" value="Metal-dependent hydrolases"/>
    <property type="match status" value="1"/>
</dbReference>
<dbReference type="InterPro" id="IPR011059">
    <property type="entry name" value="Metal-dep_hydrolase_composite"/>
</dbReference>
<keyword evidence="3" id="KW-1185">Reference proteome</keyword>
<dbReference type="PANTHER" id="PTHR32027:SF9">
    <property type="entry name" value="BLL3847 PROTEIN"/>
    <property type="match status" value="1"/>
</dbReference>
<name>A0AA46TG15_9ACTN</name>
<accession>A0AA46TG15</accession>
<dbReference type="KEGG" id="sgrg:L0C25_16545"/>
<dbReference type="InterPro" id="IPR032466">
    <property type="entry name" value="Metal_Hydrolase"/>
</dbReference>
<dbReference type="EMBL" id="CP094970">
    <property type="protein sequence ID" value="UYM04142.1"/>
    <property type="molecule type" value="Genomic_DNA"/>
</dbReference>
<dbReference type="SUPFAM" id="SSF51556">
    <property type="entry name" value="Metallo-dependent hydrolases"/>
    <property type="match status" value="1"/>
</dbReference>
<dbReference type="NCBIfam" id="NF004636">
    <property type="entry name" value="PRK05985.1"/>
    <property type="match status" value="1"/>
</dbReference>
<dbReference type="Gene3D" id="2.30.40.10">
    <property type="entry name" value="Urease, subunit C, domain 1"/>
    <property type="match status" value="1"/>
</dbReference>
<dbReference type="InterPro" id="IPR052349">
    <property type="entry name" value="Metallo-hydrolase_Enzymes"/>
</dbReference>
<dbReference type="Proteomes" id="UP001164390">
    <property type="component" value="Chromosome"/>
</dbReference>
<evidence type="ECO:0000313" key="2">
    <source>
        <dbReference type="EMBL" id="UYM04142.1"/>
    </source>
</evidence>
<dbReference type="CDD" id="cd01293">
    <property type="entry name" value="Bact_CD"/>
    <property type="match status" value="1"/>
</dbReference>
<proteinExistence type="predicted"/>
<reference evidence="2" key="1">
    <citation type="submission" date="2022-01" db="EMBL/GenBank/DDBJ databases">
        <title>Nocardioidaceae gen. sp. A5X3R13.</title>
        <authorList>
            <person name="Lopez Marin M.A."/>
            <person name="Uhlik O."/>
        </authorList>
    </citation>
    <scope>NUCLEOTIDE SEQUENCE</scope>
    <source>
        <strain evidence="2">A5X3R13</strain>
    </source>
</reference>
<dbReference type="RefSeq" id="WP_271632801.1">
    <property type="nucleotide sequence ID" value="NZ_CP094970.1"/>
</dbReference>
<dbReference type="AlphaFoldDB" id="A0AA46TG15"/>
<feature type="domain" description="Amidohydrolase 3" evidence="1">
    <location>
        <begin position="98"/>
        <end position="386"/>
    </location>
</feature>
<evidence type="ECO:0000313" key="3">
    <source>
        <dbReference type="Proteomes" id="UP001164390"/>
    </source>
</evidence>
<evidence type="ECO:0000259" key="1">
    <source>
        <dbReference type="Pfam" id="PF07969"/>
    </source>
</evidence>
<dbReference type="InterPro" id="IPR013108">
    <property type="entry name" value="Amidohydro_3"/>
</dbReference>
<sequence length="389" mass="40938">MATLFAHGAYVWGHDSTADVLIRDGVIDAVGELDPAADAETLDLTGQVLMPSFVEAHCHLDKTLFGGRWVPHSAGDALAERIANDRDRRRELGIPSVDRIAALLQQMASYGTTHARTHTDVDPDVGLRGIEAVREAATRVGTVSVHQVAFPQHGVLATPGTEALLSAAAGAGVEAIGGIDPAGMDGDPVRHLDIVFGIAERHGLSLDIHLHDGGTLGAWELELIAERTKALSLAGRVAVSHAYAFGDLTDQHRDSIVERIAEAGVSIVTGAVYSFPVPPVKTLRAAGANVACGHDGIRDLWGPYGSGDMLERAMHLAYRSTFRRDADIELALEAVTLGGRRLLGFDDRGIVPGAPADLVAVPADTPAEAVVTHPAERTIVRAGRVVTAA</sequence>
<dbReference type="SUPFAM" id="SSF51338">
    <property type="entry name" value="Composite domain of metallo-dependent hydrolases"/>
    <property type="match status" value="1"/>
</dbReference>
<dbReference type="PANTHER" id="PTHR32027">
    <property type="entry name" value="CYTOSINE DEAMINASE"/>
    <property type="match status" value="1"/>
</dbReference>
<dbReference type="Pfam" id="PF07969">
    <property type="entry name" value="Amidohydro_3"/>
    <property type="match status" value="1"/>
</dbReference>
<organism evidence="2 3">
    <name type="scientific">Solicola gregarius</name>
    <dbReference type="NCBI Taxonomy" id="2908642"/>
    <lineage>
        <taxon>Bacteria</taxon>
        <taxon>Bacillati</taxon>
        <taxon>Actinomycetota</taxon>
        <taxon>Actinomycetes</taxon>
        <taxon>Propionibacteriales</taxon>
        <taxon>Nocardioidaceae</taxon>
        <taxon>Solicola</taxon>
    </lineage>
</organism>
<gene>
    <name evidence="2" type="ORF">L0C25_16545</name>
</gene>
<dbReference type="GO" id="GO:0016814">
    <property type="term" value="F:hydrolase activity, acting on carbon-nitrogen (but not peptide) bonds, in cyclic amidines"/>
    <property type="evidence" value="ECO:0007669"/>
    <property type="project" value="TreeGrafter"/>
</dbReference>